<dbReference type="EMBL" id="VMKP01000004">
    <property type="protein sequence ID" value="TVO63844.1"/>
    <property type="molecule type" value="Genomic_DNA"/>
</dbReference>
<comment type="caution">
    <text evidence="2">The sequence shown here is derived from an EMBL/GenBank/DDBJ whole genome shotgun (WGS) entry which is preliminary data.</text>
</comment>
<dbReference type="Proteomes" id="UP000316688">
    <property type="component" value="Unassembled WGS sequence"/>
</dbReference>
<organism evidence="2 3">
    <name type="scientific">Spiribacter aquaticus</name>
    <dbReference type="NCBI Taxonomy" id="1935996"/>
    <lineage>
        <taxon>Bacteria</taxon>
        <taxon>Pseudomonadati</taxon>
        <taxon>Pseudomonadota</taxon>
        <taxon>Gammaproteobacteria</taxon>
        <taxon>Chromatiales</taxon>
        <taxon>Ectothiorhodospiraceae</taxon>
        <taxon>Spiribacter</taxon>
    </lineage>
</organism>
<sequence>MSGNRDYTRGRVILVLVGLLIVILADHFHSATFARNSGQAGVTTSYSQLDSGACAPCGAPCRSDE</sequence>
<feature type="transmembrane region" description="Helical" evidence="1">
    <location>
        <begin position="12"/>
        <end position="29"/>
    </location>
</feature>
<reference evidence="2 3" key="1">
    <citation type="submission" date="2019-07" db="EMBL/GenBank/DDBJ databases">
        <title>Reclasification of Spiribacter aquaticus.</title>
        <authorList>
            <person name="Leon M.J."/>
            <person name="Sanchez-Porro C."/>
            <person name="Ventosa A."/>
        </authorList>
    </citation>
    <scope>NUCLEOTIDE SEQUENCE [LARGE SCALE GENOMIC DNA]</scope>
    <source>
        <strain evidence="2 3">SP30</strain>
    </source>
</reference>
<protein>
    <submittedName>
        <fullName evidence="2">Uncharacterized protein</fullName>
    </submittedName>
</protein>
<keyword evidence="1" id="KW-0472">Membrane</keyword>
<keyword evidence="3" id="KW-1185">Reference proteome</keyword>
<evidence type="ECO:0000256" key="1">
    <source>
        <dbReference type="SAM" id="Phobius"/>
    </source>
</evidence>
<dbReference type="AlphaFoldDB" id="A0A557RFA5"/>
<name>A0A557RFA5_9GAMM</name>
<keyword evidence="1" id="KW-0812">Transmembrane</keyword>
<accession>A0A557RFA5</accession>
<evidence type="ECO:0000313" key="3">
    <source>
        <dbReference type="Proteomes" id="UP000316688"/>
    </source>
</evidence>
<gene>
    <name evidence="2" type="ORF">FPL11_09320</name>
</gene>
<proteinExistence type="predicted"/>
<evidence type="ECO:0000313" key="2">
    <source>
        <dbReference type="EMBL" id="TVO63844.1"/>
    </source>
</evidence>
<keyword evidence="1" id="KW-1133">Transmembrane helix</keyword>